<dbReference type="EMBL" id="JAGDQJ010000030">
    <property type="protein sequence ID" value="MBO1627809.1"/>
    <property type="molecule type" value="Genomic_DNA"/>
</dbReference>
<protein>
    <submittedName>
        <fullName evidence="1">Uncharacterized protein</fullName>
    </submittedName>
</protein>
<accession>A0ABS3P3N7</accession>
<gene>
    <name evidence="1" type="ORF">J4P90_21835</name>
</gene>
<evidence type="ECO:0000313" key="2">
    <source>
        <dbReference type="Proteomes" id="UP000677611"/>
    </source>
</evidence>
<evidence type="ECO:0000313" key="1">
    <source>
        <dbReference type="EMBL" id="MBO1627809.1"/>
    </source>
</evidence>
<name>A0ABS3P3N7_9BACI</name>
<comment type="caution">
    <text evidence="1">The sequence shown here is derived from an EMBL/GenBank/DDBJ whole genome shotgun (WGS) entry which is preliminary data.</text>
</comment>
<reference evidence="1 2" key="1">
    <citation type="submission" date="2021-03" db="EMBL/GenBank/DDBJ databases">
        <title>Identification of novel Bacillus strains.</title>
        <authorList>
            <person name="Xiao Z."/>
            <person name="Li Y."/>
            <person name="Shen J."/>
        </authorList>
    </citation>
    <scope>NUCLEOTIDE SEQUENCE [LARGE SCALE GENOMIC DNA]</scope>
    <source>
        <strain evidence="1 2">SY8</strain>
    </source>
</reference>
<dbReference type="Proteomes" id="UP000677611">
    <property type="component" value="Unassembled WGS sequence"/>
</dbReference>
<organism evidence="1 2">
    <name type="scientific">Bacillus arachidis</name>
    <dbReference type="NCBI Taxonomy" id="2819290"/>
    <lineage>
        <taxon>Bacteria</taxon>
        <taxon>Bacillati</taxon>
        <taxon>Bacillota</taxon>
        <taxon>Bacilli</taxon>
        <taxon>Bacillales</taxon>
        <taxon>Bacillaceae</taxon>
        <taxon>Bacillus</taxon>
    </lineage>
</organism>
<proteinExistence type="predicted"/>
<keyword evidence="2" id="KW-1185">Reference proteome</keyword>
<sequence length="87" mass="10727">MKQNRGYRFAVETTWGGHIELLDQVVYHVELRNMRKYITRKEDDRFEQYDKRGINARAIRKAWHYRVQIRVSKATRYEIYGEEDFAR</sequence>